<evidence type="ECO:0000259" key="2">
    <source>
        <dbReference type="PROSITE" id="PS51034"/>
    </source>
</evidence>
<protein>
    <recommendedName>
        <fullName evidence="2">ZP domain-containing protein</fullName>
    </recommendedName>
</protein>
<keyword evidence="1" id="KW-0732">Signal</keyword>
<comment type="caution">
    <text evidence="3">The sequence shown here is derived from an EMBL/GenBank/DDBJ whole genome shotgun (WGS) entry which is preliminary data.</text>
</comment>
<feature type="chain" id="PRO_5042048601" description="ZP domain-containing protein" evidence="1">
    <location>
        <begin position="34"/>
        <end position="183"/>
    </location>
</feature>
<keyword evidence="4" id="KW-1185">Reference proteome</keyword>
<dbReference type="AlphaFoldDB" id="A0AAD9E114"/>
<organism evidence="3 4">
    <name type="scientific">Electrophorus voltai</name>
    <dbReference type="NCBI Taxonomy" id="2609070"/>
    <lineage>
        <taxon>Eukaryota</taxon>
        <taxon>Metazoa</taxon>
        <taxon>Chordata</taxon>
        <taxon>Craniata</taxon>
        <taxon>Vertebrata</taxon>
        <taxon>Euteleostomi</taxon>
        <taxon>Actinopterygii</taxon>
        <taxon>Neopterygii</taxon>
        <taxon>Teleostei</taxon>
        <taxon>Ostariophysi</taxon>
        <taxon>Gymnotiformes</taxon>
        <taxon>Gymnotoidei</taxon>
        <taxon>Gymnotidae</taxon>
        <taxon>Electrophorus</taxon>
    </lineage>
</organism>
<feature type="signal peptide" evidence="1">
    <location>
        <begin position="1"/>
        <end position="33"/>
    </location>
</feature>
<accession>A0AAD9E114</accession>
<evidence type="ECO:0000313" key="4">
    <source>
        <dbReference type="Proteomes" id="UP001239994"/>
    </source>
</evidence>
<dbReference type="InterPro" id="IPR001507">
    <property type="entry name" value="ZP_dom"/>
</dbReference>
<dbReference type="EMBL" id="JAROKS010000010">
    <property type="protein sequence ID" value="KAK1800433.1"/>
    <property type="molecule type" value="Genomic_DNA"/>
</dbReference>
<sequence length="183" mass="19972">MKHDLMQGLSSPKSWKMLSQLLFISIATNAVSSQLTAAICAPYMRKPEIIDISVDCGTTFIGLAIQICPVAYIGYNESQLFLNNIMDDPTCKGSLDCSVAPPVLRFNFPLNSTNACGSSFKTTSSVGTGILSDISSVQTMNVSGVVQSYDPTTSTVTYYAELKYYYVCSYPLEYLVNNTQMDV</sequence>
<evidence type="ECO:0000313" key="3">
    <source>
        <dbReference type="EMBL" id="KAK1800433.1"/>
    </source>
</evidence>
<feature type="domain" description="ZP" evidence="2">
    <location>
        <begin position="55"/>
        <end position="183"/>
    </location>
</feature>
<name>A0AAD9E114_9TELE</name>
<gene>
    <name evidence="3" type="ORF">P4O66_005664</name>
</gene>
<dbReference type="Proteomes" id="UP001239994">
    <property type="component" value="Unassembled WGS sequence"/>
</dbReference>
<evidence type="ECO:0000256" key="1">
    <source>
        <dbReference type="SAM" id="SignalP"/>
    </source>
</evidence>
<proteinExistence type="predicted"/>
<dbReference type="PROSITE" id="PS51034">
    <property type="entry name" value="ZP_2"/>
    <property type="match status" value="1"/>
</dbReference>
<reference evidence="3" key="1">
    <citation type="submission" date="2023-03" db="EMBL/GenBank/DDBJ databases">
        <title>Electrophorus voltai genome.</title>
        <authorList>
            <person name="Bian C."/>
        </authorList>
    </citation>
    <scope>NUCLEOTIDE SEQUENCE</scope>
    <source>
        <strain evidence="3">CB-2022</strain>
        <tissue evidence="3">Muscle</tissue>
    </source>
</reference>